<gene>
    <name evidence="5" type="ORF">PoB_000719500</name>
</gene>
<evidence type="ECO:0000313" key="6">
    <source>
        <dbReference type="Proteomes" id="UP000735302"/>
    </source>
</evidence>
<evidence type="ECO:0000256" key="2">
    <source>
        <dbReference type="ARBA" id="ARBA00022801"/>
    </source>
</evidence>
<dbReference type="InterPro" id="IPR019826">
    <property type="entry name" value="Carboxylesterase_B_AS"/>
</dbReference>
<dbReference type="Gene3D" id="3.40.50.1820">
    <property type="entry name" value="alpha/beta hydrolase"/>
    <property type="match status" value="1"/>
</dbReference>
<reference evidence="5 6" key="1">
    <citation type="journal article" date="2021" name="Elife">
        <title>Chloroplast acquisition without the gene transfer in kleptoplastic sea slugs, Plakobranchus ocellatus.</title>
        <authorList>
            <person name="Maeda T."/>
            <person name="Takahashi S."/>
            <person name="Yoshida T."/>
            <person name="Shimamura S."/>
            <person name="Takaki Y."/>
            <person name="Nagai Y."/>
            <person name="Toyoda A."/>
            <person name="Suzuki Y."/>
            <person name="Arimoto A."/>
            <person name="Ishii H."/>
            <person name="Satoh N."/>
            <person name="Nishiyama T."/>
            <person name="Hasebe M."/>
            <person name="Maruyama T."/>
            <person name="Minagawa J."/>
            <person name="Obokata J."/>
            <person name="Shigenobu S."/>
        </authorList>
    </citation>
    <scope>NUCLEOTIDE SEQUENCE [LARGE SCALE GENOMIC DNA]</scope>
</reference>
<sequence>MVTDKNVIVVTIQYRLGAFGFLSSGDEALPGNLGLHDQILALRWVRDNIRQFGGDPSDVTIFGESAGSGSVAALALSPATKGLFTKGIMQSGTILSPWCIIERPQDHFYQHARKLGCLPRIYNPWNIPDYHKNIVACMKRKPPMEILRAQEDTDFSDLFTTSIAETVVFAPVVDNDLIPRVPVSLLSDKAYLQQNGVLNRSYIVGMNDNEGLLLAGFVSKEEYGNFTRKSNVASLIRSTVKSYLNWPVDSDALNVVDFTYTYPRNQNGDIALQNVFDLNNDMTYVVPMISFARALVKASPSTPVYVYVFDAELKLKDPDGPLKGTIHGMDIYHVFEIAPSALDDLFFFYADLDPVKFPILADAFRGFVTAFAKTGFPATNNFNSWPRFDRQRERYMDLSTKPEVREHFISRRMSLWTEFLPKMAASYWTRAEKRRVAFD</sequence>
<name>A0AAV3YCB9_9GAST</name>
<dbReference type="AlphaFoldDB" id="A0AAV3YCB9"/>
<dbReference type="PROSITE" id="PS00122">
    <property type="entry name" value="CARBOXYLESTERASE_B_1"/>
    <property type="match status" value="1"/>
</dbReference>
<dbReference type="InterPro" id="IPR002018">
    <property type="entry name" value="CarbesteraseB"/>
</dbReference>
<keyword evidence="2 3" id="KW-0378">Hydrolase</keyword>
<organism evidence="5 6">
    <name type="scientific">Plakobranchus ocellatus</name>
    <dbReference type="NCBI Taxonomy" id="259542"/>
    <lineage>
        <taxon>Eukaryota</taxon>
        <taxon>Metazoa</taxon>
        <taxon>Spiralia</taxon>
        <taxon>Lophotrochozoa</taxon>
        <taxon>Mollusca</taxon>
        <taxon>Gastropoda</taxon>
        <taxon>Heterobranchia</taxon>
        <taxon>Euthyneura</taxon>
        <taxon>Panpulmonata</taxon>
        <taxon>Sacoglossa</taxon>
        <taxon>Placobranchoidea</taxon>
        <taxon>Plakobranchidae</taxon>
        <taxon>Plakobranchus</taxon>
    </lineage>
</organism>
<dbReference type="Pfam" id="PF00135">
    <property type="entry name" value="COesterase"/>
    <property type="match status" value="1"/>
</dbReference>
<comment type="similarity">
    <text evidence="1 3">Belongs to the type-B carboxylesterase/lipase family.</text>
</comment>
<dbReference type="GO" id="GO:0016787">
    <property type="term" value="F:hydrolase activity"/>
    <property type="evidence" value="ECO:0007669"/>
    <property type="project" value="UniProtKB-KW"/>
</dbReference>
<protein>
    <recommendedName>
        <fullName evidence="3">Carboxylic ester hydrolase</fullName>
        <ecNumber evidence="3">3.1.1.-</ecNumber>
    </recommendedName>
</protein>
<dbReference type="InterPro" id="IPR029058">
    <property type="entry name" value="AB_hydrolase_fold"/>
</dbReference>
<evidence type="ECO:0000313" key="5">
    <source>
        <dbReference type="EMBL" id="GFN80689.1"/>
    </source>
</evidence>
<dbReference type="InterPro" id="IPR051093">
    <property type="entry name" value="Neuroligin/BSAL"/>
</dbReference>
<dbReference type="Proteomes" id="UP000735302">
    <property type="component" value="Unassembled WGS sequence"/>
</dbReference>
<accession>A0AAV3YCB9</accession>
<evidence type="ECO:0000256" key="1">
    <source>
        <dbReference type="ARBA" id="ARBA00005964"/>
    </source>
</evidence>
<evidence type="ECO:0000256" key="3">
    <source>
        <dbReference type="RuleBase" id="RU361235"/>
    </source>
</evidence>
<dbReference type="PANTHER" id="PTHR43903">
    <property type="entry name" value="NEUROLIGIN"/>
    <property type="match status" value="1"/>
</dbReference>
<feature type="domain" description="Carboxylesterase type B" evidence="4">
    <location>
        <begin position="3"/>
        <end position="416"/>
    </location>
</feature>
<dbReference type="EC" id="3.1.1.-" evidence="3"/>
<keyword evidence="6" id="KW-1185">Reference proteome</keyword>
<evidence type="ECO:0000259" key="4">
    <source>
        <dbReference type="Pfam" id="PF00135"/>
    </source>
</evidence>
<dbReference type="EMBL" id="BLXT01000835">
    <property type="protein sequence ID" value="GFN80689.1"/>
    <property type="molecule type" value="Genomic_DNA"/>
</dbReference>
<comment type="caution">
    <text evidence="5">The sequence shown here is derived from an EMBL/GenBank/DDBJ whole genome shotgun (WGS) entry which is preliminary data.</text>
</comment>
<dbReference type="SUPFAM" id="SSF53474">
    <property type="entry name" value="alpha/beta-Hydrolases"/>
    <property type="match status" value="1"/>
</dbReference>
<proteinExistence type="inferred from homology"/>